<protein>
    <submittedName>
        <fullName evidence="2">Uncharacterized protein</fullName>
    </submittedName>
</protein>
<dbReference type="EMBL" id="KK107240">
    <property type="protein sequence ID" value="EZA54573.1"/>
    <property type="molecule type" value="Genomic_DNA"/>
</dbReference>
<reference evidence="2 3" key="1">
    <citation type="journal article" date="2014" name="Curr. Biol.">
        <title>The genome of the clonal raider ant Cerapachys biroi.</title>
        <authorList>
            <person name="Oxley P.R."/>
            <person name="Ji L."/>
            <person name="Fetter-Pruneda I."/>
            <person name="McKenzie S.K."/>
            <person name="Li C."/>
            <person name="Hu H."/>
            <person name="Zhang G."/>
            <person name="Kronauer D.J."/>
        </authorList>
    </citation>
    <scope>NUCLEOTIDE SEQUENCE [LARGE SCALE GENOMIC DNA]</scope>
</reference>
<sequence>MHSGVIIVEIAAYIAACIFNNGMTSILQIMSIVGISLGPNAHQYAAREDDRRIEQVEARAQEQTKEARIRRRQQNLDDIGIA</sequence>
<evidence type="ECO:0000313" key="3">
    <source>
        <dbReference type="Proteomes" id="UP000053097"/>
    </source>
</evidence>
<evidence type="ECO:0000313" key="2">
    <source>
        <dbReference type="EMBL" id="EZA54573.1"/>
    </source>
</evidence>
<keyword evidence="3" id="KW-1185">Reference proteome</keyword>
<proteinExistence type="predicted"/>
<dbReference type="OrthoDB" id="19653at2759"/>
<dbReference type="OMA" id="RIMQAEV"/>
<feature type="region of interest" description="Disordered" evidence="1">
    <location>
        <begin position="63"/>
        <end position="82"/>
    </location>
</feature>
<accession>A0A026WF46</accession>
<dbReference type="AlphaFoldDB" id="A0A026WF46"/>
<gene>
    <name evidence="2" type="ORF">X777_05694</name>
</gene>
<name>A0A026WF46_OOCBI</name>
<evidence type="ECO:0000256" key="1">
    <source>
        <dbReference type="SAM" id="MobiDB-lite"/>
    </source>
</evidence>
<organism evidence="2 3">
    <name type="scientific">Ooceraea biroi</name>
    <name type="common">Clonal raider ant</name>
    <name type="synonym">Cerapachys biroi</name>
    <dbReference type="NCBI Taxonomy" id="2015173"/>
    <lineage>
        <taxon>Eukaryota</taxon>
        <taxon>Metazoa</taxon>
        <taxon>Ecdysozoa</taxon>
        <taxon>Arthropoda</taxon>
        <taxon>Hexapoda</taxon>
        <taxon>Insecta</taxon>
        <taxon>Pterygota</taxon>
        <taxon>Neoptera</taxon>
        <taxon>Endopterygota</taxon>
        <taxon>Hymenoptera</taxon>
        <taxon>Apocrita</taxon>
        <taxon>Aculeata</taxon>
        <taxon>Formicoidea</taxon>
        <taxon>Formicidae</taxon>
        <taxon>Dorylinae</taxon>
        <taxon>Ooceraea</taxon>
    </lineage>
</organism>
<dbReference type="Proteomes" id="UP000053097">
    <property type="component" value="Unassembled WGS sequence"/>
</dbReference>